<sequence length="212" mass="23341">MAATDFDPTSISTRLHCANVGCDGEIDVELKHAREAMAKKGQALHEERDMVKKVALATLDILSVGASRSGLSSSRATTAASHGLSQATVASSSPHSAILAPSPSNCRQRQRGRPRALRSPNRPPREVRFYVLKKSLHHTISPSLVKQLCEATGAIMMDCKKALAEKWVILIKLKNSYRRKGWRLLTGELVEQQPREGLALTYMIVESEFLLK</sequence>
<evidence type="ECO:0000313" key="3">
    <source>
        <dbReference type="Proteomes" id="UP000007305"/>
    </source>
</evidence>
<evidence type="ECO:0000313" key="2">
    <source>
        <dbReference type="EnsemblPlants" id="Zm00001eb032390_P001"/>
    </source>
</evidence>
<protein>
    <submittedName>
        <fullName evidence="2">Uncharacterized protein</fullName>
    </submittedName>
</protein>
<reference evidence="2" key="3">
    <citation type="submission" date="2021-05" db="UniProtKB">
        <authorList>
            <consortium name="EnsemblPlants"/>
        </authorList>
    </citation>
    <scope>IDENTIFICATION</scope>
    <source>
        <strain evidence="2">cv. B73</strain>
    </source>
</reference>
<dbReference type="AlphaFoldDB" id="A0A804LS61"/>
<accession>A0A804LS61</accession>
<feature type="compositionally biased region" description="Polar residues" evidence="1">
    <location>
        <begin position="85"/>
        <end position="95"/>
    </location>
</feature>
<reference evidence="3" key="1">
    <citation type="submission" date="2015-12" db="EMBL/GenBank/DDBJ databases">
        <title>Update maize B73 reference genome by single molecule sequencing technologies.</title>
        <authorList>
            <consortium name="Maize Genome Sequencing Project"/>
            <person name="Ware D."/>
        </authorList>
    </citation>
    <scope>NUCLEOTIDE SEQUENCE [LARGE SCALE GENOMIC DNA]</scope>
    <source>
        <strain evidence="3">cv. B73</strain>
    </source>
</reference>
<evidence type="ECO:0000256" key="1">
    <source>
        <dbReference type="SAM" id="MobiDB-lite"/>
    </source>
</evidence>
<dbReference type="EnsemblPlants" id="Zm00001eb032390_T001">
    <property type="protein sequence ID" value="Zm00001eb032390_P001"/>
    <property type="gene ID" value="Zm00001eb032390"/>
</dbReference>
<reference evidence="2" key="2">
    <citation type="submission" date="2019-07" db="EMBL/GenBank/DDBJ databases">
        <authorList>
            <person name="Seetharam A."/>
            <person name="Woodhouse M."/>
            <person name="Cannon E."/>
        </authorList>
    </citation>
    <scope>NUCLEOTIDE SEQUENCE [LARGE SCALE GENOMIC DNA]</scope>
    <source>
        <strain evidence="2">cv. B73</strain>
    </source>
</reference>
<dbReference type="Proteomes" id="UP000007305">
    <property type="component" value="Chromosome 1"/>
</dbReference>
<dbReference type="Gramene" id="Zm00001eb032390_T001">
    <property type="protein sequence ID" value="Zm00001eb032390_P001"/>
    <property type="gene ID" value="Zm00001eb032390"/>
</dbReference>
<name>A0A804LS61_MAIZE</name>
<organism evidence="2 3">
    <name type="scientific">Zea mays</name>
    <name type="common">Maize</name>
    <dbReference type="NCBI Taxonomy" id="4577"/>
    <lineage>
        <taxon>Eukaryota</taxon>
        <taxon>Viridiplantae</taxon>
        <taxon>Streptophyta</taxon>
        <taxon>Embryophyta</taxon>
        <taxon>Tracheophyta</taxon>
        <taxon>Spermatophyta</taxon>
        <taxon>Magnoliopsida</taxon>
        <taxon>Liliopsida</taxon>
        <taxon>Poales</taxon>
        <taxon>Poaceae</taxon>
        <taxon>PACMAD clade</taxon>
        <taxon>Panicoideae</taxon>
        <taxon>Andropogonodae</taxon>
        <taxon>Andropogoneae</taxon>
        <taxon>Tripsacinae</taxon>
        <taxon>Zea</taxon>
    </lineage>
</organism>
<feature type="region of interest" description="Disordered" evidence="1">
    <location>
        <begin position="85"/>
        <end position="122"/>
    </location>
</feature>
<proteinExistence type="predicted"/>
<keyword evidence="3" id="KW-1185">Reference proteome</keyword>
<dbReference type="Gene3D" id="1.10.8.10">
    <property type="entry name" value="DNA helicase RuvA subunit, C-terminal domain"/>
    <property type="match status" value="1"/>
</dbReference>
<dbReference type="InParanoid" id="A0A804LS61"/>